<keyword evidence="3" id="KW-0121">Carboxypeptidase</keyword>
<evidence type="ECO:0000256" key="4">
    <source>
        <dbReference type="ARBA" id="ARBA00022670"/>
    </source>
</evidence>
<keyword evidence="10" id="KW-0511">Multifunctional enzyme</keyword>
<keyword evidence="8" id="KW-0133">Cell shape</keyword>
<dbReference type="GO" id="GO:0006508">
    <property type="term" value="P:proteolysis"/>
    <property type="evidence" value="ECO:0007669"/>
    <property type="project" value="UniProtKB-KW"/>
</dbReference>
<gene>
    <name evidence="17" type="ORF">AWM68_07495</name>
</gene>
<dbReference type="Pfam" id="PF00905">
    <property type="entry name" value="Transpeptidase"/>
    <property type="match status" value="1"/>
</dbReference>
<evidence type="ECO:0000256" key="3">
    <source>
        <dbReference type="ARBA" id="ARBA00022645"/>
    </source>
</evidence>
<reference evidence="18" key="1">
    <citation type="submission" date="2016-01" db="EMBL/GenBank/DDBJ databases">
        <title>Draft genome of Chromobacterium sp. F49.</title>
        <authorList>
            <person name="Hong K.W."/>
        </authorList>
    </citation>
    <scope>NUCLEOTIDE SEQUENCE [LARGE SCALE GENOMIC DNA]</scope>
    <source>
        <strain evidence="18">P7IIIA</strain>
    </source>
</reference>
<dbReference type="RefSeq" id="WP_066241736.1">
    <property type="nucleotide sequence ID" value="NZ_LRFC01000023.1"/>
</dbReference>
<dbReference type="GO" id="GO:0008955">
    <property type="term" value="F:peptidoglycan glycosyltransferase activity"/>
    <property type="evidence" value="ECO:0007669"/>
    <property type="project" value="UniProtKB-EC"/>
</dbReference>
<dbReference type="FunFam" id="1.10.3810.10:FF:000001">
    <property type="entry name" value="Penicillin-binding protein 1A"/>
    <property type="match status" value="1"/>
</dbReference>
<dbReference type="OrthoDB" id="9766909at2"/>
<protein>
    <submittedName>
        <fullName evidence="17">Uncharacterized protein</fullName>
    </submittedName>
</protein>
<dbReference type="Gene3D" id="1.10.3810.10">
    <property type="entry name" value="Biosynthetic peptidoglycan transglycosylase-like"/>
    <property type="match status" value="1"/>
</dbReference>
<dbReference type="Gene3D" id="3.40.710.10">
    <property type="entry name" value="DD-peptidase/beta-lactamase superfamily"/>
    <property type="match status" value="1"/>
</dbReference>
<dbReference type="Gene3D" id="2.60.40.10">
    <property type="entry name" value="Immunoglobulins"/>
    <property type="match status" value="1"/>
</dbReference>
<dbReference type="EMBL" id="LRFC01000023">
    <property type="protein sequence ID" value="KZE66205.1"/>
    <property type="molecule type" value="Genomic_DNA"/>
</dbReference>
<keyword evidence="5" id="KW-0328">Glycosyltransferase</keyword>
<organism evidence="17 18">
    <name type="scientific">Fictibacillus phosphorivorans</name>
    <dbReference type="NCBI Taxonomy" id="1221500"/>
    <lineage>
        <taxon>Bacteria</taxon>
        <taxon>Bacillati</taxon>
        <taxon>Bacillota</taxon>
        <taxon>Bacilli</taxon>
        <taxon>Bacillales</taxon>
        <taxon>Fictibacillaceae</taxon>
        <taxon>Fictibacillus</taxon>
    </lineage>
</organism>
<dbReference type="AlphaFoldDB" id="A0A163R558"/>
<proteinExistence type="inferred from homology"/>
<dbReference type="SUPFAM" id="SSF53955">
    <property type="entry name" value="Lysozyme-like"/>
    <property type="match status" value="1"/>
</dbReference>
<feature type="compositionally biased region" description="Pro residues" evidence="14">
    <location>
        <begin position="811"/>
        <end position="826"/>
    </location>
</feature>
<name>A0A163R558_9BACL</name>
<comment type="similarity">
    <text evidence="2">In the N-terminal section; belongs to the glycosyltransferase 51 family.</text>
</comment>
<dbReference type="NCBIfam" id="TIGR02074">
    <property type="entry name" value="PBP_1a_fam"/>
    <property type="match status" value="1"/>
</dbReference>
<feature type="domain" description="Penicillin-binding protein transpeptidase" evidence="15">
    <location>
        <begin position="350"/>
        <end position="631"/>
    </location>
</feature>
<dbReference type="InterPro" id="IPR050396">
    <property type="entry name" value="Glycosyltr_51/Transpeptidase"/>
</dbReference>
<dbReference type="GO" id="GO:0030288">
    <property type="term" value="C:outer membrane-bounded periplasmic space"/>
    <property type="evidence" value="ECO:0007669"/>
    <property type="project" value="TreeGrafter"/>
</dbReference>
<dbReference type="InterPro" id="IPR001264">
    <property type="entry name" value="Glyco_trans_51"/>
</dbReference>
<feature type="compositionally biased region" description="Basic and acidic residues" evidence="14">
    <location>
        <begin position="1"/>
        <end position="14"/>
    </location>
</feature>
<evidence type="ECO:0000313" key="17">
    <source>
        <dbReference type="EMBL" id="KZE66205.1"/>
    </source>
</evidence>
<evidence type="ECO:0000256" key="12">
    <source>
        <dbReference type="ARBA" id="ARBA00034000"/>
    </source>
</evidence>
<evidence type="ECO:0000256" key="7">
    <source>
        <dbReference type="ARBA" id="ARBA00022801"/>
    </source>
</evidence>
<evidence type="ECO:0000256" key="13">
    <source>
        <dbReference type="ARBA" id="ARBA00049902"/>
    </source>
</evidence>
<dbReference type="InterPro" id="IPR001460">
    <property type="entry name" value="PCN-bd_Tpept"/>
</dbReference>
<keyword evidence="11" id="KW-0961">Cell wall biogenesis/degradation</keyword>
<evidence type="ECO:0000313" key="18">
    <source>
        <dbReference type="Proteomes" id="UP000076567"/>
    </source>
</evidence>
<dbReference type="InterPro" id="IPR013783">
    <property type="entry name" value="Ig-like_fold"/>
</dbReference>
<evidence type="ECO:0000256" key="10">
    <source>
        <dbReference type="ARBA" id="ARBA00023268"/>
    </source>
</evidence>
<dbReference type="InterPro" id="IPR036950">
    <property type="entry name" value="PBP_transglycosylase"/>
</dbReference>
<dbReference type="InterPro" id="IPR023346">
    <property type="entry name" value="Lysozyme-like_dom_sf"/>
</dbReference>
<evidence type="ECO:0000256" key="9">
    <source>
        <dbReference type="ARBA" id="ARBA00022984"/>
    </source>
</evidence>
<feature type="compositionally biased region" description="Polar residues" evidence="14">
    <location>
        <begin position="763"/>
        <end position="776"/>
    </location>
</feature>
<evidence type="ECO:0000256" key="14">
    <source>
        <dbReference type="SAM" id="MobiDB-lite"/>
    </source>
</evidence>
<keyword evidence="18" id="KW-1185">Reference proteome</keyword>
<accession>A0A163R558</accession>
<dbReference type="PANTHER" id="PTHR32282">
    <property type="entry name" value="BINDING PROTEIN TRANSPEPTIDASE, PUTATIVE-RELATED"/>
    <property type="match status" value="1"/>
</dbReference>
<feature type="compositionally biased region" description="Pro residues" evidence="14">
    <location>
        <begin position="783"/>
        <end position="798"/>
    </location>
</feature>
<evidence type="ECO:0000256" key="8">
    <source>
        <dbReference type="ARBA" id="ARBA00022960"/>
    </source>
</evidence>
<feature type="domain" description="Glycosyl transferase family 51" evidence="16">
    <location>
        <begin position="88"/>
        <end position="255"/>
    </location>
</feature>
<dbReference type="GO" id="GO:0071555">
    <property type="term" value="P:cell wall organization"/>
    <property type="evidence" value="ECO:0007669"/>
    <property type="project" value="UniProtKB-KW"/>
</dbReference>
<dbReference type="PANTHER" id="PTHR32282:SF29">
    <property type="entry name" value="PENICILLIN-BINDING PROTEIN 1A"/>
    <property type="match status" value="1"/>
</dbReference>
<dbReference type="SUPFAM" id="SSF56601">
    <property type="entry name" value="beta-lactamase/transpeptidase-like"/>
    <property type="match status" value="1"/>
</dbReference>
<keyword evidence="6" id="KW-0808">Transferase</keyword>
<comment type="similarity">
    <text evidence="1">In the C-terminal section; belongs to the transpeptidase family.</text>
</comment>
<comment type="catalytic activity">
    <reaction evidence="13">
        <text>[GlcNAc-(1-&gt;4)-Mur2Ac(oyl-L-Ala-gamma-D-Glu-L-Lys-D-Ala-D-Ala)](n)-di-trans,octa-cis-undecaprenyl diphosphate + beta-D-GlcNAc-(1-&gt;4)-Mur2Ac(oyl-L-Ala-gamma-D-Glu-L-Lys-D-Ala-D-Ala)-di-trans,octa-cis-undecaprenyl diphosphate = [GlcNAc-(1-&gt;4)-Mur2Ac(oyl-L-Ala-gamma-D-Glu-L-Lys-D-Ala-D-Ala)](n+1)-di-trans,octa-cis-undecaprenyl diphosphate + di-trans,octa-cis-undecaprenyl diphosphate + H(+)</text>
        <dbReference type="Rhea" id="RHEA:23708"/>
        <dbReference type="Rhea" id="RHEA-COMP:9602"/>
        <dbReference type="Rhea" id="RHEA-COMP:9603"/>
        <dbReference type="ChEBI" id="CHEBI:15378"/>
        <dbReference type="ChEBI" id="CHEBI:58405"/>
        <dbReference type="ChEBI" id="CHEBI:60033"/>
        <dbReference type="ChEBI" id="CHEBI:78435"/>
        <dbReference type="EC" id="2.4.99.28"/>
    </reaction>
</comment>
<dbReference type="InterPro" id="IPR012338">
    <property type="entry name" value="Beta-lactam/transpept-like"/>
</dbReference>
<dbReference type="GO" id="GO:0008658">
    <property type="term" value="F:penicillin binding"/>
    <property type="evidence" value="ECO:0007669"/>
    <property type="project" value="InterPro"/>
</dbReference>
<evidence type="ECO:0000256" key="6">
    <source>
        <dbReference type="ARBA" id="ARBA00022679"/>
    </source>
</evidence>
<comment type="catalytic activity">
    <reaction evidence="12">
        <text>Preferential cleavage: (Ac)2-L-Lys-D-Ala-|-D-Ala. Also transpeptidation of peptidyl-alanyl moieties that are N-acyl substituents of D-alanine.</text>
        <dbReference type="EC" id="3.4.16.4"/>
    </reaction>
</comment>
<keyword evidence="7" id="KW-0378">Hydrolase</keyword>
<comment type="caution">
    <text evidence="17">The sequence shown here is derived from an EMBL/GenBank/DDBJ whole genome shotgun (WGS) entry which is preliminary data.</text>
</comment>
<dbReference type="Proteomes" id="UP000076567">
    <property type="component" value="Unassembled WGS sequence"/>
</dbReference>
<evidence type="ECO:0000259" key="16">
    <source>
        <dbReference type="Pfam" id="PF00912"/>
    </source>
</evidence>
<feature type="region of interest" description="Disordered" evidence="14">
    <location>
        <begin position="1"/>
        <end position="30"/>
    </location>
</feature>
<dbReference type="GO" id="GO:0009002">
    <property type="term" value="F:serine-type D-Ala-D-Ala carboxypeptidase activity"/>
    <property type="evidence" value="ECO:0007669"/>
    <property type="project" value="UniProtKB-EC"/>
</dbReference>
<keyword evidence="9" id="KW-0573">Peptidoglycan synthesis</keyword>
<evidence type="ECO:0000256" key="5">
    <source>
        <dbReference type="ARBA" id="ARBA00022676"/>
    </source>
</evidence>
<evidence type="ECO:0000256" key="2">
    <source>
        <dbReference type="ARBA" id="ARBA00007739"/>
    </source>
</evidence>
<sequence length="864" mass="94599">MSKDYRSRMERRQSSDGSKPANKTKKPRRGRSWKKTLLLLAVILGILGLLTVGVIAATSPKLDPKKLETPVSSKIMDMNDEEATLVAGDEKRIRVKINEIPVHVQNAFIATEDVRFREHSGIDVRRIAGAAFANVTEGFGAEGASTISQQVIKNTVLTNEKSLTRKIREAYLSVQLEQKYSKDQILEMYLNKIFFGNRAFGIATASKVYFNKDVDELEIQEAALLAGLPKAPSYYNPLVNPKEAEHRRNVVLNLMAQHKFITKEEAEKAKSIPVKDMIDKGSVNTESRPYDAYIKQVIDDLKDIEGLEEADIYSSGLKIYTNLDPKAQQTTEDVLKAKLENENKILQSGVALVDTKTGAIRAVGSGRGGELSNYFSSKIKRQPGSTIKPILDYGPAIENKKWNTGYILKDEPVELKDITINNFNDRNVGDISMRQALVESKNTTAVRAFQEVGPEEATDFANKLGFDLDPDTTYPSYAIGGFEKGISPLTLAGAYTSFGNGGTYSKPTTIRKVEFPDGRVIEVDSEPKAAMKDYTAYMITDMLKDVMDRGTGREANVSGLNLAGKTGTTNYSKEDRDKYGFPEGATKDAWMAGYTPTYTAAVWTGYADMKEGLYLNDNEADYSKQIFRDIMSQLDHKNTDFKKPKSVIEVAMEKGTGKRAGEFTPSSEKIIELFVKGTNLPGVSDKFEKPSTIEGLEAKYNEKKNEIEVKWNYEKKKGVTFKVLASYNDGPMQERATINDTKFVVPSPAPGKYSFQVIAVDSETNTQSEPAETSITIEAPEGEGPPPGEGEPGTPPGQEPGTQPPGQGEPGTPPPSEGEPGTPPGQEPGTQPPGQGEPGTPPPGQDGGREQGGNTGGLLPQFNQ</sequence>
<feature type="region of interest" description="Disordered" evidence="14">
    <location>
        <begin position="763"/>
        <end position="864"/>
    </location>
</feature>
<evidence type="ECO:0000256" key="11">
    <source>
        <dbReference type="ARBA" id="ARBA00023316"/>
    </source>
</evidence>
<evidence type="ECO:0000256" key="1">
    <source>
        <dbReference type="ARBA" id="ARBA00007090"/>
    </source>
</evidence>
<dbReference type="Pfam" id="PF00912">
    <property type="entry name" value="Transgly"/>
    <property type="match status" value="1"/>
</dbReference>
<evidence type="ECO:0000259" key="15">
    <source>
        <dbReference type="Pfam" id="PF00905"/>
    </source>
</evidence>
<dbReference type="GO" id="GO:0009252">
    <property type="term" value="P:peptidoglycan biosynthetic process"/>
    <property type="evidence" value="ECO:0007669"/>
    <property type="project" value="UniProtKB-KW"/>
</dbReference>
<dbReference type="GO" id="GO:0008360">
    <property type="term" value="P:regulation of cell shape"/>
    <property type="evidence" value="ECO:0007669"/>
    <property type="project" value="UniProtKB-KW"/>
</dbReference>
<keyword evidence="4" id="KW-0645">Protease</keyword>